<evidence type="ECO:0000256" key="6">
    <source>
        <dbReference type="SAM" id="Phobius"/>
    </source>
</evidence>
<dbReference type="Gene3D" id="1.20.1070.10">
    <property type="entry name" value="Rhodopsin 7-helix transmembrane proteins"/>
    <property type="match status" value="1"/>
</dbReference>
<feature type="transmembrane region" description="Helical" evidence="6">
    <location>
        <begin position="199"/>
        <end position="219"/>
    </location>
</feature>
<evidence type="ECO:0000256" key="3">
    <source>
        <dbReference type="ARBA" id="ARBA00022989"/>
    </source>
</evidence>
<evidence type="ECO:0000256" key="1">
    <source>
        <dbReference type="ARBA" id="ARBA00004141"/>
    </source>
</evidence>
<feature type="transmembrane region" description="Helical" evidence="6">
    <location>
        <begin position="55"/>
        <end position="75"/>
    </location>
</feature>
<dbReference type="SUPFAM" id="SSF81321">
    <property type="entry name" value="Family A G protein-coupled receptor-like"/>
    <property type="match status" value="1"/>
</dbReference>
<dbReference type="Proteomes" id="UP001146793">
    <property type="component" value="Unassembled WGS sequence"/>
</dbReference>
<name>A0AAV7YEV6_9EUKA</name>
<dbReference type="InterPro" id="IPR022343">
    <property type="entry name" value="GCR1-cAMP_receptor"/>
</dbReference>
<sequence length="370" mass="43520">MERFFHKEIIFQESVLINILSITLKQGKYKTFFPNNNITANNKSRMVFDTAQQKVTVVFVVLCLFGYLQIIIVYLKLGLLKKLNHKLTFTLAIYDSLSSITFFLPGSSSKALCKLQTYISSFLTVLPPFWCASIALLTFLVIVKRTVSRKMEQLYRFLHIFSLIGATVWMIVTILYSKPKPIKDYWCLIQGNMLLAQYIWYWVAIALCLIFSIISINRISQIIKIHEMNSRDNKKETISVQYKMVSIPLVFVWCYIWPTINRVYEIKNLEPPRWIQWMHVINFSLTGIIFCLIFIWLTPQIRERVLHWILCKEKTKWKQMDTINKKKRSPLDESNDKEQHLLYNSSSIDSSLSDEEHEKQSNSSSHSLEN</sequence>
<proteinExistence type="predicted"/>
<dbReference type="PANTHER" id="PTHR23112:SF0">
    <property type="entry name" value="TRANSMEMBRANE PROTEIN 116"/>
    <property type="match status" value="1"/>
</dbReference>
<gene>
    <name evidence="7" type="ORF">M0812_28541</name>
</gene>
<feature type="compositionally biased region" description="Polar residues" evidence="5">
    <location>
        <begin position="361"/>
        <end position="370"/>
    </location>
</feature>
<reference evidence="7" key="1">
    <citation type="submission" date="2022-08" db="EMBL/GenBank/DDBJ databases">
        <title>Novel sulphate-reducing endosymbionts in the free-living metamonad Anaeramoeba.</title>
        <authorList>
            <person name="Jerlstrom-Hultqvist J."/>
            <person name="Cepicka I."/>
            <person name="Gallot-Lavallee L."/>
            <person name="Salas-Leiva D."/>
            <person name="Curtis B.A."/>
            <person name="Zahonova K."/>
            <person name="Pipaliya S."/>
            <person name="Dacks J."/>
            <person name="Roger A.J."/>
        </authorList>
    </citation>
    <scope>NUCLEOTIDE SEQUENCE</scope>
    <source>
        <strain evidence="7">Busselton2</strain>
    </source>
</reference>
<dbReference type="GO" id="GO:0004930">
    <property type="term" value="F:G protein-coupled receptor activity"/>
    <property type="evidence" value="ECO:0007669"/>
    <property type="project" value="TreeGrafter"/>
</dbReference>
<protein>
    <submittedName>
        <fullName evidence="7">G protein-coupled receptor</fullName>
    </submittedName>
</protein>
<comment type="subcellular location">
    <subcellularLocation>
        <location evidence="1">Membrane</location>
        <topology evidence="1">Multi-pass membrane protein</topology>
    </subcellularLocation>
</comment>
<dbReference type="PANTHER" id="PTHR23112">
    <property type="entry name" value="G PROTEIN-COUPLED RECEPTOR 157-RELATED"/>
    <property type="match status" value="1"/>
</dbReference>
<keyword evidence="3 6" id="KW-1133">Transmembrane helix</keyword>
<evidence type="ECO:0000256" key="5">
    <source>
        <dbReference type="SAM" id="MobiDB-lite"/>
    </source>
</evidence>
<evidence type="ECO:0000256" key="2">
    <source>
        <dbReference type="ARBA" id="ARBA00022692"/>
    </source>
</evidence>
<dbReference type="GO" id="GO:0007189">
    <property type="term" value="P:adenylate cyclase-activating G protein-coupled receptor signaling pathway"/>
    <property type="evidence" value="ECO:0007669"/>
    <property type="project" value="TreeGrafter"/>
</dbReference>
<evidence type="ECO:0000313" key="8">
    <source>
        <dbReference type="Proteomes" id="UP001146793"/>
    </source>
</evidence>
<accession>A0AAV7YEV6</accession>
<evidence type="ECO:0000256" key="4">
    <source>
        <dbReference type="ARBA" id="ARBA00023136"/>
    </source>
</evidence>
<organism evidence="7 8">
    <name type="scientific">Anaeramoeba flamelloides</name>
    <dbReference type="NCBI Taxonomy" id="1746091"/>
    <lineage>
        <taxon>Eukaryota</taxon>
        <taxon>Metamonada</taxon>
        <taxon>Anaeramoebidae</taxon>
        <taxon>Anaeramoeba</taxon>
    </lineage>
</organism>
<dbReference type="PRINTS" id="PR02001">
    <property type="entry name" value="GCR1CAMPR"/>
</dbReference>
<keyword evidence="7" id="KW-0675">Receptor</keyword>
<feature type="transmembrane region" description="Helical" evidence="6">
    <location>
        <begin position="154"/>
        <end position="176"/>
    </location>
</feature>
<dbReference type="EMBL" id="JANTQA010000070">
    <property type="protein sequence ID" value="KAJ3426093.1"/>
    <property type="molecule type" value="Genomic_DNA"/>
</dbReference>
<comment type="caution">
    <text evidence="7">The sequence shown here is derived from an EMBL/GenBank/DDBJ whole genome shotgun (WGS) entry which is preliminary data.</text>
</comment>
<feature type="region of interest" description="Disordered" evidence="5">
    <location>
        <begin position="348"/>
        <end position="370"/>
    </location>
</feature>
<feature type="transmembrane region" description="Helical" evidence="6">
    <location>
        <begin position="280"/>
        <end position="298"/>
    </location>
</feature>
<keyword evidence="2 6" id="KW-0812">Transmembrane</keyword>
<feature type="transmembrane region" description="Helical" evidence="6">
    <location>
        <begin position="118"/>
        <end position="142"/>
    </location>
</feature>
<feature type="transmembrane region" description="Helical" evidence="6">
    <location>
        <begin position="240"/>
        <end position="260"/>
    </location>
</feature>
<evidence type="ECO:0000313" key="7">
    <source>
        <dbReference type="EMBL" id="KAJ3426093.1"/>
    </source>
</evidence>
<dbReference type="AlphaFoldDB" id="A0AAV7YEV6"/>
<keyword evidence="4 6" id="KW-0472">Membrane</keyword>
<dbReference type="GO" id="GO:0005886">
    <property type="term" value="C:plasma membrane"/>
    <property type="evidence" value="ECO:0007669"/>
    <property type="project" value="TreeGrafter"/>
</dbReference>